<dbReference type="SUPFAM" id="SSF81383">
    <property type="entry name" value="F-box domain"/>
    <property type="match status" value="1"/>
</dbReference>
<dbReference type="EMBL" id="KQ085896">
    <property type="protein sequence ID" value="KLO18233.1"/>
    <property type="molecule type" value="Genomic_DNA"/>
</dbReference>
<dbReference type="AlphaFoldDB" id="A0A0H2S961"/>
<accession>A0A0H2S961</accession>
<feature type="domain" description="F-box" evidence="1">
    <location>
        <begin position="2"/>
        <end position="48"/>
    </location>
</feature>
<evidence type="ECO:0000313" key="3">
    <source>
        <dbReference type="Proteomes" id="UP000053477"/>
    </source>
</evidence>
<name>A0A0H2S961_9AGAM</name>
<dbReference type="OrthoDB" id="2688364at2759"/>
<organism evidence="2 3">
    <name type="scientific">Schizopora paradoxa</name>
    <dbReference type="NCBI Taxonomy" id="27342"/>
    <lineage>
        <taxon>Eukaryota</taxon>
        <taxon>Fungi</taxon>
        <taxon>Dikarya</taxon>
        <taxon>Basidiomycota</taxon>
        <taxon>Agaricomycotina</taxon>
        <taxon>Agaricomycetes</taxon>
        <taxon>Hymenochaetales</taxon>
        <taxon>Schizoporaceae</taxon>
        <taxon>Schizopora</taxon>
    </lineage>
</organism>
<sequence length="237" mass="26505">MTCTLFSLVDDVLIQILKALAVSDVLNIRLTSKRLETLSRLTNVWYSIFIREVLACGRPIPGYSIPRVLPSSVDASETRRKFSILEAESLFESVDLEARTLLALRLDKKWCKSGSSTPNTDATVTMASFDPLSTLPVTNMFLLPGGRYLVLVHVDGLRLWDLGFPTSSIFREISSSPHLVETWLFDESARNAVFNSVFDAAATSAWGGNMNIYFSYCTEPSTGQNSPYVDYFLLFLY</sequence>
<proteinExistence type="predicted"/>
<dbReference type="InterPro" id="IPR036047">
    <property type="entry name" value="F-box-like_dom_sf"/>
</dbReference>
<evidence type="ECO:0000259" key="1">
    <source>
        <dbReference type="PROSITE" id="PS50181"/>
    </source>
</evidence>
<keyword evidence="3" id="KW-1185">Reference proteome</keyword>
<dbReference type="InParanoid" id="A0A0H2S961"/>
<protein>
    <recommendedName>
        <fullName evidence="1">F-box domain-containing protein</fullName>
    </recommendedName>
</protein>
<dbReference type="Proteomes" id="UP000053477">
    <property type="component" value="Unassembled WGS sequence"/>
</dbReference>
<reference evidence="2 3" key="1">
    <citation type="submission" date="2015-04" db="EMBL/GenBank/DDBJ databases">
        <title>Complete genome sequence of Schizopora paradoxa KUC8140, a cosmopolitan wood degrader in East Asia.</title>
        <authorList>
            <consortium name="DOE Joint Genome Institute"/>
            <person name="Min B."/>
            <person name="Park H."/>
            <person name="Jang Y."/>
            <person name="Kim J.-J."/>
            <person name="Kim K.H."/>
            <person name="Pangilinan J."/>
            <person name="Lipzen A."/>
            <person name="Riley R."/>
            <person name="Grigoriev I.V."/>
            <person name="Spatafora J.W."/>
            <person name="Choi I.-G."/>
        </authorList>
    </citation>
    <scope>NUCLEOTIDE SEQUENCE [LARGE SCALE GENOMIC DNA]</scope>
    <source>
        <strain evidence="2 3">KUC8140</strain>
    </source>
</reference>
<gene>
    <name evidence="2" type="ORF">SCHPADRAFT_125802</name>
</gene>
<dbReference type="PROSITE" id="PS50181">
    <property type="entry name" value="FBOX"/>
    <property type="match status" value="1"/>
</dbReference>
<dbReference type="InterPro" id="IPR001810">
    <property type="entry name" value="F-box_dom"/>
</dbReference>
<evidence type="ECO:0000313" key="2">
    <source>
        <dbReference type="EMBL" id="KLO18233.1"/>
    </source>
</evidence>